<evidence type="ECO:0000256" key="2">
    <source>
        <dbReference type="ARBA" id="ARBA00023277"/>
    </source>
</evidence>
<dbReference type="GO" id="GO:0005737">
    <property type="term" value="C:cytoplasm"/>
    <property type="evidence" value="ECO:0007669"/>
    <property type="project" value="TreeGrafter"/>
</dbReference>
<keyword evidence="2" id="KW-0119">Carbohydrate metabolism</keyword>
<dbReference type="SUPFAM" id="SSF100950">
    <property type="entry name" value="NagB/RpiA/CoA transferase-like"/>
    <property type="match status" value="1"/>
</dbReference>
<evidence type="ECO:0000313" key="3">
    <source>
        <dbReference type="EMBL" id="PIO25300.1"/>
    </source>
</evidence>
<dbReference type="GO" id="GO:0006043">
    <property type="term" value="P:glucosamine catabolic process"/>
    <property type="evidence" value="ECO:0007669"/>
    <property type="project" value="TreeGrafter"/>
</dbReference>
<keyword evidence="4" id="KW-1185">Reference proteome</keyword>
<dbReference type="InterPro" id="IPR004547">
    <property type="entry name" value="Glucosamine6P_isomerase"/>
</dbReference>
<dbReference type="GO" id="GO:0042802">
    <property type="term" value="F:identical protein binding"/>
    <property type="evidence" value="ECO:0007669"/>
    <property type="project" value="TreeGrafter"/>
</dbReference>
<dbReference type="GO" id="GO:0006046">
    <property type="term" value="P:N-acetylglucosamine catabolic process"/>
    <property type="evidence" value="ECO:0007669"/>
    <property type="project" value="TreeGrafter"/>
</dbReference>
<dbReference type="Gene3D" id="3.40.50.1360">
    <property type="match status" value="1"/>
</dbReference>
<evidence type="ECO:0000313" key="4">
    <source>
        <dbReference type="Proteomes" id="UP000228934"/>
    </source>
</evidence>
<name>A0A2G9RBP7_AQUCT</name>
<evidence type="ECO:0000256" key="1">
    <source>
        <dbReference type="ARBA" id="ARBA00022801"/>
    </source>
</evidence>
<gene>
    <name evidence="3" type="ORF">AB205_0139880</name>
</gene>
<dbReference type="InterPro" id="IPR037171">
    <property type="entry name" value="NagB/RpiA_transferase-like"/>
</dbReference>
<accession>A0A2G9RBP7</accession>
<sequence length="201" mass="22468">MAALLLIYRLKSRDLWRKGQRVPAEEMQELSFTKILLPLLIGLPREHPESYHSFMWNNFFKHTDIVAENAHILDGNAPDLQAECDLFEEKIKAAGGIELFVGGQCAFNEPGSSLVSRTRVNTLAMDTILANARFFDGNLSNVPTMALTVGVGTVMDAKEINNSSLTFTGLMHVHNKLVDPLYSMKKKGTEEDHTPKKTYSD</sequence>
<dbReference type="PANTHER" id="PTHR11280">
    <property type="entry name" value="GLUCOSAMINE-6-PHOSPHATE ISOMERASE"/>
    <property type="match status" value="1"/>
</dbReference>
<dbReference type="GO" id="GO:0004342">
    <property type="term" value="F:glucosamine-6-phosphate deaminase activity"/>
    <property type="evidence" value="ECO:0007669"/>
    <property type="project" value="InterPro"/>
</dbReference>
<reference evidence="4" key="1">
    <citation type="journal article" date="2017" name="Nat. Commun.">
        <title>The North American bullfrog draft genome provides insight into hormonal regulation of long noncoding RNA.</title>
        <authorList>
            <person name="Hammond S.A."/>
            <person name="Warren R.L."/>
            <person name="Vandervalk B.P."/>
            <person name="Kucuk E."/>
            <person name="Khan H."/>
            <person name="Gibb E.A."/>
            <person name="Pandoh P."/>
            <person name="Kirk H."/>
            <person name="Zhao Y."/>
            <person name="Jones M."/>
            <person name="Mungall A.J."/>
            <person name="Coope R."/>
            <person name="Pleasance S."/>
            <person name="Moore R.A."/>
            <person name="Holt R.A."/>
            <person name="Round J.M."/>
            <person name="Ohora S."/>
            <person name="Walle B.V."/>
            <person name="Veldhoen N."/>
            <person name="Helbing C.C."/>
            <person name="Birol I."/>
        </authorList>
    </citation>
    <scope>NUCLEOTIDE SEQUENCE [LARGE SCALE GENOMIC DNA]</scope>
</reference>
<dbReference type="OrthoDB" id="7663298at2759"/>
<dbReference type="AlphaFoldDB" id="A0A2G9RBP7"/>
<organism evidence="3 4">
    <name type="scientific">Aquarana catesbeiana</name>
    <name type="common">American bullfrog</name>
    <name type="synonym">Rana catesbeiana</name>
    <dbReference type="NCBI Taxonomy" id="8400"/>
    <lineage>
        <taxon>Eukaryota</taxon>
        <taxon>Metazoa</taxon>
        <taxon>Chordata</taxon>
        <taxon>Craniata</taxon>
        <taxon>Vertebrata</taxon>
        <taxon>Euteleostomi</taxon>
        <taxon>Amphibia</taxon>
        <taxon>Batrachia</taxon>
        <taxon>Anura</taxon>
        <taxon>Neobatrachia</taxon>
        <taxon>Ranoidea</taxon>
        <taxon>Ranidae</taxon>
        <taxon>Aquarana</taxon>
    </lineage>
</organism>
<dbReference type="EMBL" id="KV945336">
    <property type="protein sequence ID" value="PIO25300.1"/>
    <property type="molecule type" value="Genomic_DNA"/>
</dbReference>
<dbReference type="PANTHER" id="PTHR11280:SF8">
    <property type="entry name" value="GLUCOSAMINE-6-PHOSPHATE ISOMERASE 1"/>
    <property type="match status" value="1"/>
</dbReference>
<keyword evidence="1" id="KW-0378">Hydrolase</keyword>
<protein>
    <submittedName>
        <fullName evidence="3">Uncharacterized protein</fullName>
    </submittedName>
</protein>
<dbReference type="Proteomes" id="UP000228934">
    <property type="component" value="Unassembled WGS sequence"/>
</dbReference>
<dbReference type="GO" id="GO:0019262">
    <property type="term" value="P:N-acetylneuraminate catabolic process"/>
    <property type="evidence" value="ECO:0007669"/>
    <property type="project" value="TreeGrafter"/>
</dbReference>
<proteinExistence type="predicted"/>